<reference evidence="2" key="1">
    <citation type="submission" date="2014-08" db="EMBL/GenBank/DDBJ databases">
        <authorList>
            <person name="Moulin L."/>
        </authorList>
    </citation>
    <scope>NUCLEOTIDE SEQUENCE [LARGE SCALE GENOMIC DNA]</scope>
</reference>
<dbReference type="AlphaFoldDB" id="A0A090DG25"/>
<dbReference type="EMBL" id="CCMZ01000003">
    <property type="protein sequence ID" value="CDX12108.1"/>
    <property type="molecule type" value="Genomic_DNA"/>
</dbReference>
<dbReference type="Proteomes" id="UP000045285">
    <property type="component" value="Unassembled WGS sequence"/>
</dbReference>
<keyword evidence="2" id="KW-1185">Reference proteome</keyword>
<gene>
    <name evidence="1" type="ORF">MPL3356_110335</name>
</gene>
<proteinExistence type="predicted"/>
<protein>
    <submittedName>
        <fullName evidence="1">Uncharacterized protein</fullName>
    </submittedName>
</protein>
<accession>A0A090DG25</accession>
<evidence type="ECO:0000313" key="2">
    <source>
        <dbReference type="Proteomes" id="UP000045285"/>
    </source>
</evidence>
<name>A0A090DG25_MESPL</name>
<evidence type="ECO:0000313" key="1">
    <source>
        <dbReference type="EMBL" id="CDX12108.1"/>
    </source>
</evidence>
<organism evidence="1 2">
    <name type="scientific">Mesorhizobium plurifarium</name>
    <dbReference type="NCBI Taxonomy" id="69974"/>
    <lineage>
        <taxon>Bacteria</taxon>
        <taxon>Pseudomonadati</taxon>
        <taxon>Pseudomonadota</taxon>
        <taxon>Alphaproteobacteria</taxon>
        <taxon>Hyphomicrobiales</taxon>
        <taxon>Phyllobacteriaceae</taxon>
        <taxon>Mesorhizobium</taxon>
    </lineage>
</organism>
<sequence length="37" mass="4429">MVLIDGEQLTRLMMRYNLGCRAEEILHVKKVDDDFFE</sequence>